<evidence type="ECO:0000313" key="3">
    <source>
        <dbReference type="Proteomes" id="UP000245577"/>
    </source>
</evidence>
<dbReference type="GO" id="GO:0047267">
    <property type="term" value="F:undecaprenyl-phosphate mannosyltransferase activity"/>
    <property type="evidence" value="ECO:0007669"/>
    <property type="project" value="UniProtKB-EC"/>
</dbReference>
<feature type="domain" description="Glycosyltransferase 2-like" evidence="1">
    <location>
        <begin position="7"/>
        <end position="160"/>
    </location>
</feature>
<dbReference type="Pfam" id="PF00535">
    <property type="entry name" value="Glycos_transf_2"/>
    <property type="match status" value="1"/>
</dbReference>
<protein>
    <submittedName>
        <fullName evidence="2">Undecaprenyl-phosphate mannosyltransferase</fullName>
        <ecNumber evidence="2">2.4.1.54</ecNumber>
    </submittedName>
</protein>
<keyword evidence="2" id="KW-0808">Transferase</keyword>
<accession>A0A2U1S9A1</accession>
<gene>
    <name evidence="2" type="ORF">MBBWO_01480</name>
</gene>
<dbReference type="InterPro" id="IPR029044">
    <property type="entry name" value="Nucleotide-diphossugar_trans"/>
</dbReference>
<dbReference type="Gene3D" id="3.90.550.10">
    <property type="entry name" value="Spore Coat Polysaccharide Biosynthesis Protein SpsA, Chain A"/>
    <property type="match status" value="1"/>
</dbReference>
<evidence type="ECO:0000259" key="1">
    <source>
        <dbReference type="Pfam" id="PF00535"/>
    </source>
</evidence>
<name>A0A2U1S9A1_9EURY</name>
<keyword evidence="3" id="KW-1185">Reference proteome</keyword>
<comment type="caution">
    <text evidence="2">The sequence shown here is derived from an EMBL/GenBank/DDBJ whole genome shotgun (WGS) entry which is preliminary data.</text>
</comment>
<organism evidence="2 3">
    <name type="scientific">Methanobrevibacter woesei</name>
    <dbReference type="NCBI Taxonomy" id="190976"/>
    <lineage>
        <taxon>Archaea</taxon>
        <taxon>Methanobacteriati</taxon>
        <taxon>Methanobacteriota</taxon>
        <taxon>Methanomada group</taxon>
        <taxon>Methanobacteria</taxon>
        <taxon>Methanobacteriales</taxon>
        <taxon>Methanobacteriaceae</taxon>
        <taxon>Methanobrevibacter</taxon>
    </lineage>
</organism>
<evidence type="ECO:0000313" key="2">
    <source>
        <dbReference type="EMBL" id="PWB87034.1"/>
    </source>
</evidence>
<dbReference type="InterPro" id="IPR001173">
    <property type="entry name" value="Glyco_trans_2-like"/>
</dbReference>
<dbReference type="AlphaFoldDB" id="A0A2U1S9A1"/>
<dbReference type="PANTHER" id="PTHR48090">
    <property type="entry name" value="UNDECAPRENYL-PHOSPHATE 4-DEOXY-4-FORMAMIDO-L-ARABINOSE TRANSFERASE-RELATED"/>
    <property type="match status" value="1"/>
</dbReference>
<keyword evidence="2" id="KW-0328">Glycosyltransferase</keyword>
<proteinExistence type="predicted"/>
<dbReference type="PANTHER" id="PTHR48090:SF7">
    <property type="entry name" value="RFBJ PROTEIN"/>
    <property type="match status" value="1"/>
</dbReference>
<dbReference type="CDD" id="cd04179">
    <property type="entry name" value="DPM_DPG-synthase_like"/>
    <property type="match status" value="1"/>
</dbReference>
<dbReference type="SUPFAM" id="SSF53448">
    <property type="entry name" value="Nucleotide-diphospho-sugar transferases"/>
    <property type="match status" value="1"/>
</dbReference>
<dbReference type="Proteomes" id="UP000245577">
    <property type="component" value="Unassembled WGS sequence"/>
</dbReference>
<sequence>MNMKSIVLIPAFNEEVAIGSIIDKSLKYVDDALVIDDGSSDNTSKIAISHGAKVITNKTNQGKGVALKKGFNAVRDYDVVVTIDGDGQHNPDEIPAIIKPILDGTADLVNGSRYLDGFEENTPAYRRVGQRVLDIATNISCGIHVTDSQSGFRAFSKKAVGCFRFRDTGFGIESEMLADAADNNLKILEVPITVRYDVDGSTKNPVSHGVGVLLKIIKDKFIRTFKK</sequence>
<dbReference type="EC" id="2.4.1.54" evidence="2"/>
<reference evidence="2 3" key="1">
    <citation type="submission" date="2017-03" db="EMBL/GenBank/DDBJ databases">
        <title>Genome sequence of Methanobrevibacter wosei.</title>
        <authorList>
            <person name="Poehlein A."/>
            <person name="Seedorf H."/>
            <person name="Daniel R."/>
        </authorList>
    </citation>
    <scope>NUCLEOTIDE SEQUENCE [LARGE SCALE GENOMIC DNA]</scope>
    <source>
        <strain evidence="2 3">DSM 11979</strain>
    </source>
</reference>
<dbReference type="EMBL" id="MZGU01000002">
    <property type="protein sequence ID" value="PWB87034.1"/>
    <property type="molecule type" value="Genomic_DNA"/>
</dbReference>
<dbReference type="InterPro" id="IPR050256">
    <property type="entry name" value="Glycosyltransferase_2"/>
</dbReference>